<dbReference type="EMBL" id="CPYD01000010">
    <property type="protein sequence ID" value="CNE85767.1"/>
    <property type="molecule type" value="Genomic_DNA"/>
</dbReference>
<keyword evidence="2" id="KW-0472">Membrane</keyword>
<dbReference type="GO" id="GO:0016020">
    <property type="term" value="C:membrane"/>
    <property type="evidence" value="ECO:0007669"/>
    <property type="project" value="UniProtKB-SubCell"/>
</dbReference>
<dbReference type="InterPro" id="IPR022204">
    <property type="entry name" value="PpdC-like_C"/>
</dbReference>
<keyword evidence="6" id="KW-1185">Reference proteome</keyword>
<dbReference type="AlphaFoldDB" id="A0AAW7K8S5"/>
<accession>A0AAW7K8S5</accession>
<reference evidence="5" key="2">
    <citation type="submission" date="2023-06" db="EMBL/GenBank/DDBJ databases">
        <authorList>
            <person name="Polev D.E."/>
            <person name="Saitova A.T."/>
            <person name="Bogumilchik E.A."/>
            <person name="Kokorina G.I."/>
            <person name="Voskresenskaia E.A."/>
        </authorList>
    </citation>
    <scope>NUCLEOTIDE SEQUENCE</scope>
    <source>
        <strain evidence="5">2145 StPb PI</strain>
    </source>
</reference>
<organism evidence="5 7">
    <name type="scientific">Yersinia nurmii</name>
    <dbReference type="NCBI Taxonomy" id="685706"/>
    <lineage>
        <taxon>Bacteria</taxon>
        <taxon>Pseudomonadati</taxon>
        <taxon>Pseudomonadota</taxon>
        <taxon>Gammaproteobacteria</taxon>
        <taxon>Enterobacterales</taxon>
        <taxon>Yersiniaceae</taxon>
        <taxon>Yersinia</taxon>
    </lineage>
</organism>
<dbReference type="Proteomes" id="UP000040578">
    <property type="component" value="Unassembled WGS sequence"/>
</dbReference>
<evidence type="ECO:0000256" key="2">
    <source>
        <dbReference type="SAM" id="Phobius"/>
    </source>
</evidence>
<dbReference type="Proteomes" id="UP001167864">
    <property type="component" value="Unassembled WGS sequence"/>
</dbReference>
<gene>
    <name evidence="4" type="ORF">ERS137967_02714</name>
    <name evidence="5" type="ORF">QVN42_09845</name>
</gene>
<keyword evidence="2" id="KW-1133">Transmembrane helix</keyword>
<feature type="domain" description="Prepilin peptidase dependent protein C-like C-terminal" evidence="3">
    <location>
        <begin position="36"/>
        <end position="121"/>
    </location>
</feature>
<evidence type="ECO:0000313" key="5">
    <source>
        <dbReference type="EMBL" id="MDN0087691.1"/>
    </source>
</evidence>
<name>A0AAW7K8S5_9GAMM</name>
<comment type="caution">
    <text evidence="5">The sequence shown here is derived from an EMBL/GenBank/DDBJ whole genome shotgun (WGS) entry which is preliminary data.</text>
</comment>
<dbReference type="InterPro" id="IPR012902">
    <property type="entry name" value="N_methyl_site"/>
</dbReference>
<evidence type="ECO:0000313" key="4">
    <source>
        <dbReference type="EMBL" id="CNE85767.1"/>
    </source>
</evidence>
<evidence type="ECO:0000256" key="1">
    <source>
        <dbReference type="ARBA" id="ARBA00004167"/>
    </source>
</evidence>
<evidence type="ECO:0000259" key="3">
    <source>
        <dbReference type="Pfam" id="PF12528"/>
    </source>
</evidence>
<evidence type="ECO:0000313" key="7">
    <source>
        <dbReference type="Proteomes" id="UP001167864"/>
    </source>
</evidence>
<proteinExistence type="predicted"/>
<reference evidence="4 6" key="1">
    <citation type="submission" date="2015-03" db="EMBL/GenBank/DDBJ databases">
        <authorList>
            <consortium name="Pathogen Informatics"/>
            <person name="Murphy D."/>
        </authorList>
    </citation>
    <scope>NUCLEOTIDE SEQUENCE [LARGE SCALE GENOMIC DNA]</scope>
    <source>
        <strain evidence="4">Type strain: CIP110231</strain>
        <strain evidence="6">type strain: CIP110231</strain>
    </source>
</reference>
<dbReference type="NCBIfam" id="TIGR02532">
    <property type="entry name" value="IV_pilin_GFxxxE"/>
    <property type="match status" value="1"/>
</dbReference>
<protein>
    <submittedName>
        <fullName evidence="4">Prepilin peptidase dependent protein C</fullName>
    </submittedName>
    <submittedName>
        <fullName evidence="5">Prepilin-type N-terminal cleavage/methylation domain-containing protein</fullName>
    </submittedName>
</protein>
<sequence>MERHFINENSQQGFSIPEVMIAVLLLSVSLLGVLQYHQILVQGFYREWHGKQAWLLAQYETESFMTRGLAESMSWPPTTGWQGTGWQHNSVITQVDDLCERLSVEILTPQRQRVELYRLYCYRGSQGL</sequence>
<feature type="transmembrane region" description="Helical" evidence="2">
    <location>
        <begin position="20"/>
        <end position="41"/>
    </location>
</feature>
<dbReference type="Pfam" id="PF12528">
    <property type="entry name" value="T2SSppdC"/>
    <property type="match status" value="1"/>
</dbReference>
<dbReference type="EMBL" id="JAUEHU010000008">
    <property type="protein sequence ID" value="MDN0087691.1"/>
    <property type="molecule type" value="Genomic_DNA"/>
</dbReference>
<keyword evidence="2" id="KW-0812">Transmembrane</keyword>
<evidence type="ECO:0000313" key="6">
    <source>
        <dbReference type="Proteomes" id="UP000040578"/>
    </source>
</evidence>
<dbReference type="RefSeq" id="WP_072080651.1">
    <property type="nucleotide sequence ID" value="NZ_CPYD01000010.1"/>
</dbReference>
<dbReference type="Pfam" id="PF07963">
    <property type="entry name" value="N_methyl"/>
    <property type="match status" value="1"/>
</dbReference>
<comment type="subcellular location">
    <subcellularLocation>
        <location evidence="1">Membrane</location>
        <topology evidence="1">Single-pass membrane protein</topology>
    </subcellularLocation>
</comment>